<evidence type="ECO:0000313" key="2">
    <source>
        <dbReference type="Proteomes" id="UP000777440"/>
    </source>
</evidence>
<sequence length="102" mass="11651">MKTTQLRRYTLVEGEYDAFVAWWNEWMPRVRPAAGFTIEFAYGVPETNEFVWAVSAPGDEDAFVALEKEYLASDARAEAFDGVPQRVAEYNIRLVTEYSTTA</sequence>
<organism evidence="1 2">
    <name type="scientific">Microbacterium ureisolvens</name>
    <dbReference type="NCBI Taxonomy" id="2781186"/>
    <lineage>
        <taxon>Bacteria</taxon>
        <taxon>Bacillati</taxon>
        <taxon>Actinomycetota</taxon>
        <taxon>Actinomycetes</taxon>
        <taxon>Micrococcales</taxon>
        <taxon>Microbacteriaceae</taxon>
        <taxon>Microbacterium</taxon>
    </lineage>
</organism>
<reference evidence="1 2" key="1">
    <citation type="journal article" date="2021" name="MBio">
        <title>Poor Competitiveness of Bradyrhizobium in Pigeon Pea Root Colonization in Indian Soils.</title>
        <authorList>
            <person name="Chalasani D."/>
            <person name="Basu A."/>
            <person name="Pullabhotla S.V.S.R.N."/>
            <person name="Jorrin B."/>
            <person name="Neal A.L."/>
            <person name="Poole P.S."/>
            <person name="Podile A.R."/>
            <person name="Tkacz A."/>
        </authorList>
    </citation>
    <scope>NUCLEOTIDE SEQUENCE [LARGE SCALE GENOMIC DNA]</scope>
    <source>
        <strain evidence="1 2">HU12</strain>
    </source>
</reference>
<dbReference type="Proteomes" id="UP000777440">
    <property type="component" value="Unassembled WGS sequence"/>
</dbReference>
<comment type="caution">
    <text evidence="1">The sequence shown here is derived from an EMBL/GenBank/DDBJ whole genome shotgun (WGS) entry which is preliminary data.</text>
</comment>
<dbReference type="SUPFAM" id="SSF54909">
    <property type="entry name" value="Dimeric alpha+beta barrel"/>
    <property type="match status" value="1"/>
</dbReference>
<evidence type="ECO:0008006" key="3">
    <source>
        <dbReference type="Google" id="ProtNLM"/>
    </source>
</evidence>
<name>A0ABS7HYZ1_9MICO</name>
<keyword evidence="2" id="KW-1185">Reference proteome</keyword>
<accession>A0ABS7HYZ1</accession>
<gene>
    <name evidence="1" type="ORF">JNB61_11930</name>
</gene>
<dbReference type="RefSeq" id="WP_159845947.1">
    <property type="nucleotide sequence ID" value="NZ_JAEUAX010000006.1"/>
</dbReference>
<dbReference type="InterPro" id="IPR011008">
    <property type="entry name" value="Dimeric_a/b-barrel"/>
</dbReference>
<protein>
    <recommendedName>
        <fullName evidence="3">NIPSNAP family containing protein</fullName>
    </recommendedName>
</protein>
<proteinExistence type="predicted"/>
<evidence type="ECO:0000313" key="1">
    <source>
        <dbReference type="EMBL" id="MBW9110483.1"/>
    </source>
</evidence>
<dbReference type="EMBL" id="JAEUAX010000006">
    <property type="protein sequence ID" value="MBW9110483.1"/>
    <property type="molecule type" value="Genomic_DNA"/>
</dbReference>